<proteinExistence type="predicted"/>
<dbReference type="AlphaFoldDB" id="A0AAD8RVI6"/>
<comment type="caution">
    <text evidence="4">The sequence shown here is derived from an EMBL/GenBank/DDBJ whole genome shotgun (WGS) entry which is preliminary data.</text>
</comment>
<dbReference type="PANTHER" id="PTHR33064">
    <property type="entry name" value="POL PROTEIN"/>
    <property type="match status" value="1"/>
</dbReference>
<dbReference type="InterPro" id="IPR051320">
    <property type="entry name" value="Viral_Replic_Matur_Polypro"/>
</dbReference>
<feature type="compositionally biased region" description="Basic residues" evidence="1">
    <location>
        <begin position="527"/>
        <end position="543"/>
    </location>
</feature>
<accession>A0AAD8RVI6</accession>
<evidence type="ECO:0000259" key="3">
    <source>
        <dbReference type="Pfam" id="PF13456"/>
    </source>
</evidence>
<dbReference type="Pfam" id="PF13456">
    <property type="entry name" value="RVT_3"/>
    <property type="match status" value="1"/>
</dbReference>
<feature type="region of interest" description="Disordered" evidence="1">
    <location>
        <begin position="527"/>
        <end position="564"/>
    </location>
</feature>
<organism evidence="4 5">
    <name type="scientific">Lolium multiflorum</name>
    <name type="common">Italian ryegrass</name>
    <name type="synonym">Lolium perenne subsp. multiflorum</name>
    <dbReference type="NCBI Taxonomy" id="4521"/>
    <lineage>
        <taxon>Eukaryota</taxon>
        <taxon>Viridiplantae</taxon>
        <taxon>Streptophyta</taxon>
        <taxon>Embryophyta</taxon>
        <taxon>Tracheophyta</taxon>
        <taxon>Spermatophyta</taxon>
        <taxon>Magnoliopsida</taxon>
        <taxon>Liliopsida</taxon>
        <taxon>Poales</taxon>
        <taxon>Poaceae</taxon>
        <taxon>BOP clade</taxon>
        <taxon>Pooideae</taxon>
        <taxon>Poodae</taxon>
        <taxon>Poeae</taxon>
        <taxon>Poeae Chloroplast Group 2 (Poeae type)</taxon>
        <taxon>Loliodinae</taxon>
        <taxon>Loliinae</taxon>
        <taxon>Lolium</taxon>
    </lineage>
</organism>
<dbReference type="Gene3D" id="3.30.70.270">
    <property type="match status" value="2"/>
</dbReference>
<dbReference type="GO" id="GO:0003676">
    <property type="term" value="F:nucleic acid binding"/>
    <property type="evidence" value="ECO:0007669"/>
    <property type="project" value="InterPro"/>
</dbReference>
<dbReference type="GO" id="GO:0004523">
    <property type="term" value="F:RNA-DNA hybrid ribonuclease activity"/>
    <property type="evidence" value="ECO:0007669"/>
    <property type="project" value="InterPro"/>
</dbReference>
<protein>
    <submittedName>
        <fullName evidence="4">Uncharacterized protein</fullName>
    </submittedName>
</protein>
<keyword evidence="5" id="KW-1185">Reference proteome</keyword>
<dbReference type="PANTHER" id="PTHR33064:SF37">
    <property type="entry name" value="RIBONUCLEASE H"/>
    <property type="match status" value="1"/>
</dbReference>
<evidence type="ECO:0000313" key="4">
    <source>
        <dbReference type="EMBL" id="KAK1631514.1"/>
    </source>
</evidence>
<dbReference type="Pfam" id="PF00078">
    <property type="entry name" value="RVT_1"/>
    <property type="match status" value="1"/>
</dbReference>
<name>A0AAD8RVI6_LOLMU</name>
<feature type="compositionally biased region" description="Low complexity" evidence="1">
    <location>
        <begin position="234"/>
        <end position="243"/>
    </location>
</feature>
<reference evidence="4" key="1">
    <citation type="submission" date="2023-07" db="EMBL/GenBank/DDBJ databases">
        <title>A chromosome-level genome assembly of Lolium multiflorum.</title>
        <authorList>
            <person name="Chen Y."/>
            <person name="Copetti D."/>
            <person name="Kolliker R."/>
            <person name="Studer B."/>
        </authorList>
    </citation>
    <scope>NUCLEOTIDE SEQUENCE</scope>
    <source>
        <strain evidence="4">02402/16</strain>
        <tissue evidence="4">Leaf</tissue>
    </source>
</reference>
<feature type="domain" description="RNase H type-1" evidence="3">
    <location>
        <begin position="427"/>
        <end position="504"/>
    </location>
</feature>
<evidence type="ECO:0000259" key="2">
    <source>
        <dbReference type="Pfam" id="PF00078"/>
    </source>
</evidence>
<evidence type="ECO:0000256" key="1">
    <source>
        <dbReference type="SAM" id="MobiDB-lite"/>
    </source>
</evidence>
<dbReference type="InterPro" id="IPR000477">
    <property type="entry name" value="RT_dom"/>
</dbReference>
<dbReference type="EMBL" id="JAUUTY010000005">
    <property type="protein sequence ID" value="KAK1631514.1"/>
    <property type="molecule type" value="Genomic_DNA"/>
</dbReference>
<dbReference type="Proteomes" id="UP001231189">
    <property type="component" value="Unassembled WGS sequence"/>
</dbReference>
<feature type="compositionally biased region" description="Low complexity" evidence="1">
    <location>
        <begin position="257"/>
        <end position="266"/>
    </location>
</feature>
<dbReference type="InterPro" id="IPR043128">
    <property type="entry name" value="Rev_trsase/Diguanyl_cyclase"/>
</dbReference>
<dbReference type="InterPro" id="IPR002156">
    <property type="entry name" value="RNaseH_domain"/>
</dbReference>
<feature type="compositionally biased region" description="Low complexity" evidence="1">
    <location>
        <begin position="544"/>
        <end position="553"/>
    </location>
</feature>
<feature type="domain" description="Reverse transcriptase" evidence="2">
    <location>
        <begin position="267"/>
        <end position="348"/>
    </location>
</feature>
<dbReference type="SUPFAM" id="SSF56672">
    <property type="entry name" value="DNA/RNA polymerases"/>
    <property type="match status" value="1"/>
</dbReference>
<gene>
    <name evidence="4" type="ORF">QYE76_005829</name>
</gene>
<sequence>MSASTSEVAEKPITYEDLPTEHKKKYDDLKVILEAELIGSFEKTRSRRQVQRIRTTRHPRWVGSVSPFEERAEPSSGDQLHGGPFTHRHSSLVNTWSALRSGWVCDSPWRGQSAATLVARIKRRPFDRPQDDDRRYLAEEEVRSIRYRRPLSVHLLNKYEQQYDRRRRYDEDDEKHRWSDANRRYRQHDGNNDGYERRASERAVLIFVVAGVAALVATIDEFLVAATVTFSGASSSSSSSSSSDQAQPRMRFGGGSSEEVSSSGSSPTMPFGLKNTGATYQRMMQKCLATQIGKNVQLYIENIVITTKQGSSLIDDLKETFDNLDRFRLKLNPTKCSFGVPAGELLGYLVSARGIEANPEKIQAIVTMRKPTKLKDIQQLSGRVVALSRFVARLGEKVLPFYELIKQGKKFEWNEEADKGFEHLKRYKALIHGMKMAKACGVTRLKIFGDSQLVSQQVMNKCNAVNDIMIAYKEVYNELGKLFDGCEVNHISRLCNDEADVLANIGSQCLPITPGVLWEEISERSTKAKKLSKQPKKKEKSKKGSGAPASPGKNTSENEEEPDEFMMIQLPWTKVYLTYITKKEIPKYPVEARLVI</sequence>
<dbReference type="InterPro" id="IPR043502">
    <property type="entry name" value="DNA/RNA_pol_sf"/>
</dbReference>
<evidence type="ECO:0000313" key="5">
    <source>
        <dbReference type="Proteomes" id="UP001231189"/>
    </source>
</evidence>
<dbReference type="CDD" id="cd01647">
    <property type="entry name" value="RT_LTR"/>
    <property type="match status" value="1"/>
</dbReference>
<feature type="region of interest" description="Disordered" evidence="1">
    <location>
        <begin position="232"/>
        <end position="273"/>
    </location>
</feature>